<dbReference type="RefSeq" id="WP_129588704.1">
    <property type="nucleotide sequence ID" value="NZ_PVXL01000072.1"/>
</dbReference>
<keyword evidence="3" id="KW-1185">Reference proteome</keyword>
<dbReference type="EMBL" id="PVXL01000072">
    <property type="protein sequence ID" value="PRR69632.1"/>
    <property type="molecule type" value="Genomic_DNA"/>
</dbReference>
<organism evidence="2 3">
    <name type="scientific">Neomoorella stamsii</name>
    <dbReference type="NCBI Taxonomy" id="1266720"/>
    <lineage>
        <taxon>Bacteria</taxon>
        <taxon>Bacillati</taxon>
        <taxon>Bacillota</taxon>
        <taxon>Clostridia</taxon>
        <taxon>Neomoorellales</taxon>
        <taxon>Neomoorellaceae</taxon>
        <taxon>Neomoorella</taxon>
    </lineage>
</organism>
<evidence type="ECO:0000313" key="3">
    <source>
        <dbReference type="Proteomes" id="UP000239430"/>
    </source>
</evidence>
<reference evidence="2 3" key="1">
    <citation type="submission" date="2018-03" db="EMBL/GenBank/DDBJ databases">
        <title>Genome sequence of Moorella stamsii DSM 26217.</title>
        <authorList>
            <person name="Poehlein A."/>
            <person name="Daniel R."/>
        </authorList>
    </citation>
    <scope>NUCLEOTIDE SEQUENCE [LARGE SCALE GENOMIC DNA]</scope>
    <source>
        <strain evidence="3">DSM 26217</strain>
    </source>
</reference>
<proteinExistence type="predicted"/>
<dbReference type="AlphaFoldDB" id="A0A9X7P4X3"/>
<accession>A0A9X7P4X3</accession>
<sequence>MPDKLNNMEVVVEGKIDLDKLAWLLVPGFMGWLKEKGGSESDAGLDRQTGCSPGTSYLR</sequence>
<dbReference type="Proteomes" id="UP000239430">
    <property type="component" value="Unassembled WGS sequence"/>
</dbReference>
<feature type="region of interest" description="Disordered" evidence="1">
    <location>
        <begin position="37"/>
        <end position="59"/>
    </location>
</feature>
<name>A0A9X7P4X3_9FIRM</name>
<comment type="caution">
    <text evidence="2">The sequence shown here is derived from an EMBL/GenBank/DDBJ whole genome shotgun (WGS) entry which is preliminary data.</text>
</comment>
<protein>
    <submittedName>
        <fullName evidence="2">Uncharacterized protein</fullName>
    </submittedName>
</protein>
<feature type="compositionally biased region" description="Polar residues" evidence="1">
    <location>
        <begin position="49"/>
        <end position="59"/>
    </location>
</feature>
<evidence type="ECO:0000313" key="2">
    <source>
        <dbReference type="EMBL" id="PRR69632.1"/>
    </source>
</evidence>
<gene>
    <name evidence="2" type="ORF">MOST_30540</name>
</gene>
<evidence type="ECO:0000256" key="1">
    <source>
        <dbReference type="SAM" id="MobiDB-lite"/>
    </source>
</evidence>